<dbReference type="InterPro" id="IPR031493">
    <property type="entry name" value="Zinc_ribbon_15"/>
</dbReference>
<proteinExistence type="predicted"/>
<dbReference type="Proteomes" id="UP000184488">
    <property type="component" value="Unassembled WGS sequence"/>
</dbReference>
<keyword evidence="1" id="KW-1133">Transmembrane helix</keyword>
<keyword evidence="1" id="KW-0812">Transmembrane</keyword>
<feature type="transmembrane region" description="Helical" evidence="1">
    <location>
        <begin position="89"/>
        <end position="109"/>
    </location>
</feature>
<reference evidence="4" key="1">
    <citation type="submission" date="2016-11" db="EMBL/GenBank/DDBJ databases">
        <authorList>
            <person name="Varghese N."/>
            <person name="Submissions S."/>
        </authorList>
    </citation>
    <scope>NUCLEOTIDE SEQUENCE [LARGE SCALE GENOMIC DNA]</scope>
    <source>
        <strain evidence="4">DSM 18829</strain>
    </source>
</reference>
<name>A0A1M6F433_9FLAO</name>
<accession>A0A1M6F433</accession>
<evidence type="ECO:0000259" key="2">
    <source>
        <dbReference type="Pfam" id="PF17032"/>
    </source>
</evidence>
<gene>
    <name evidence="3" type="ORF">SAMN05444363_2122</name>
</gene>
<dbReference type="RefSeq" id="WP_073311166.1">
    <property type="nucleotide sequence ID" value="NZ_FQZI01000003.1"/>
</dbReference>
<feature type="domain" description="Zinc-ribbon 15" evidence="2">
    <location>
        <begin position="20"/>
        <end position="67"/>
    </location>
</feature>
<evidence type="ECO:0000313" key="4">
    <source>
        <dbReference type="Proteomes" id="UP000184488"/>
    </source>
</evidence>
<dbReference type="Pfam" id="PF17032">
    <property type="entry name" value="Zn_ribbon_15"/>
    <property type="match status" value="1"/>
</dbReference>
<dbReference type="EMBL" id="FQZI01000003">
    <property type="protein sequence ID" value="SHI92423.1"/>
    <property type="molecule type" value="Genomic_DNA"/>
</dbReference>
<dbReference type="STRING" id="415425.SAMN05444363_2122"/>
<evidence type="ECO:0000256" key="1">
    <source>
        <dbReference type="SAM" id="Phobius"/>
    </source>
</evidence>
<protein>
    <submittedName>
        <fullName evidence="3">Zinc-ribbon family protein</fullName>
    </submittedName>
</protein>
<dbReference type="AlphaFoldDB" id="A0A1M6F433"/>
<sequence length="205" mass="24165">MIVYGWKGSHIKSGQIINTNCTQCETNTSMIYSIYGQYAHIYWIPLFPYKKKTFVECSNCKKTFDKYTFTDEIKSKIKRENEKNGNSRYPFWMFSGVIIIAGLIGYSYLNDILVDNEEDKLIKDPKIGDIYHVRLFNGHFSSFRIDKVQRDNLDITLNDYETDLMSSVDEINISENFTNQKINISPLRLYSLYQQDTIYTIERKK</sequence>
<organism evidence="3 4">
    <name type="scientific">Flavobacterium terrae</name>
    <dbReference type="NCBI Taxonomy" id="415425"/>
    <lineage>
        <taxon>Bacteria</taxon>
        <taxon>Pseudomonadati</taxon>
        <taxon>Bacteroidota</taxon>
        <taxon>Flavobacteriia</taxon>
        <taxon>Flavobacteriales</taxon>
        <taxon>Flavobacteriaceae</taxon>
        <taxon>Flavobacterium</taxon>
    </lineage>
</organism>
<dbReference type="OrthoDB" id="766141at2"/>
<keyword evidence="4" id="KW-1185">Reference proteome</keyword>
<evidence type="ECO:0000313" key="3">
    <source>
        <dbReference type="EMBL" id="SHI92423.1"/>
    </source>
</evidence>
<keyword evidence="1" id="KW-0472">Membrane</keyword>